<dbReference type="SMART" id="SM00320">
    <property type="entry name" value="WD40"/>
    <property type="match status" value="2"/>
</dbReference>
<dbReference type="Proteomes" id="UP000290365">
    <property type="component" value="Chromosome"/>
</dbReference>
<dbReference type="KEGG" id="kbs:EPA93_47505"/>
<feature type="repeat" description="WD" evidence="3">
    <location>
        <begin position="31"/>
        <end position="74"/>
    </location>
</feature>
<dbReference type="PROSITE" id="PS00678">
    <property type="entry name" value="WD_REPEATS_1"/>
    <property type="match status" value="1"/>
</dbReference>
<dbReference type="EMBL" id="CP035758">
    <property type="protein sequence ID" value="QBD83207.1"/>
    <property type="molecule type" value="Genomic_DNA"/>
</dbReference>
<proteinExistence type="predicted"/>
<name>A0A4P6K4G5_KTERU</name>
<evidence type="ECO:0000313" key="5">
    <source>
        <dbReference type="Proteomes" id="UP000290365"/>
    </source>
</evidence>
<gene>
    <name evidence="4" type="ORF">EPA93_47505</name>
</gene>
<dbReference type="InterPro" id="IPR019775">
    <property type="entry name" value="WD40_repeat_CS"/>
</dbReference>
<reference evidence="4 5" key="1">
    <citation type="submission" date="2019-01" db="EMBL/GenBank/DDBJ databases">
        <title>Ktedonosporobacter rubrisoli SCAWS-G2.</title>
        <authorList>
            <person name="Huang Y."/>
            <person name="Yan B."/>
        </authorList>
    </citation>
    <scope>NUCLEOTIDE SEQUENCE [LARGE SCALE GENOMIC DNA]</scope>
    <source>
        <strain evidence="4 5">SCAWS-G2</strain>
    </source>
</reference>
<evidence type="ECO:0000256" key="3">
    <source>
        <dbReference type="PROSITE-ProRule" id="PRU00221"/>
    </source>
</evidence>
<dbReference type="OrthoDB" id="9814620at2"/>
<evidence type="ECO:0000256" key="2">
    <source>
        <dbReference type="ARBA" id="ARBA00022737"/>
    </source>
</evidence>
<dbReference type="Gene3D" id="2.130.10.10">
    <property type="entry name" value="YVTN repeat-like/Quinoprotein amine dehydrogenase"/>
    <property type="match status" value="1"/>
</dbReference>
<keyword evidence="1 3" id="KW-0853">WD repeat</keyword>
<dbReference type="InterPro" id="IPR001680">
    <property type="entry name" value="WD40_rpt"/>
</dbReference>
<dbReference type="AlphaFoldDB" id="A0A4P6K4G5"/>
<dbReference type="InterPro" id="IPR036322">
    <property type="entry name" value="WD40_repeat_dom_sf"/>
</dbReference>
<evidence type="ECO:0000313" key="4">
    <source>
        <dbReference type="EMBL" id="QBD83207.1"/>
    </source>
</evidence>
<keyword evidence="2" id="KW-0677">Repeat</keyword>
<keyword evidence="5" id="KW-1185">Reference proteome</keyword>
<dbReference type="Pfam" id="PF00400">
    <property type="entry name" value="WD40"/>
    <property type="match status" value="2"/>
</dbReference>
<dbReference type="PROSITE" id="PS50082">
    <property type="entry name" value="WD_REPEATS_2"/>
    <property type="match status" value="1"/>
</dbReference>
<dbReference type="SUPFAM" id="SSF50978">
    <property type="entry name" value="WD40 repeat-like"/>
    <property type="match status" value="1"/>
</dbReference>
<organism evidence="4 5">
    <name type="scientific">Ktedonosporobacter rubrisoli</name>
    <dbReference type="NCBI Taxonomy" id="2509675"/>
    <lineage>
        <taxon>Bacteria</taxon>
        <taxon>Bacillati</taxon>
        <taxon>Chloroflexota</taxon>
        <taxon>Ktedonobacteria</taxon>
        <taxon>Ktedonobacterales</taxon>
        <taxon>Ktedonosporobacteraceae</taxon>
        <taxon>Ktedonosporobacter</taxon>
    </lineage>
</organism>
<protein>
    <submittedName>
        <fullName evidence="4">Uncharacterized protein</fullName>
    </submittedName>
</protein>
<sequence length="113" mass="12389">MCDGRTGYPSYNNYHLEYPQQQIYNSPRSLPPDSSAKLTALAFNPVISNTLVAAGATDGKVYIWDVQGNTLPQRTLVAGDVHDPVRTLAWSSDGQYLAAGYNDVNASILIWKI</sequence>
<evidence type="ECO:0000256" key="1">
    <source>
        <dbReference type="ARBA" id="ARBA00022574"/>
    </source>
</evidence>
<accession>A0A4P6K4G5</accession>
<dbReference type="InterPro" id="IPR015943">
    <property type="entry name" value="WD40/YVTN_repeat-like_dom_sf"/>
</dbReference>